<dbReference type="GeneID" id="68859321"/>
<feature type="transmembrane region" description="Helical" evidence="1">
    <location>
        <begin position="220"/>
        <end position="238"/>
    </location>
</feature>
<dbReference type="EMBL" id="CP064791">
    <property type="protein sequence ID" value="QSG16198.1"/>
    <property type="molecule type" value="Genomic_DNA"/>
</dbReference>
<dbReference type="Proteomes" id="UP000663292">
    <property type="component" value="Chromosome"/>
</dbReference>
<dbReference type="RefSeq" id="WP_229121464.1">
    <property type="nucleotide sequence ID" value="NZ_CP064791.1"/>
</dbReference>
<dbReference type="AlphaFoldDB" id="A0A897NTQ3"/>
<feature type="transmembrane region" description="Helical" evidence="1">
    <location>
        <begin position="48"/>
        <end position="72"/>
    </location>
</feature>
<sequence>MRSRGLVTPLGFLAVVGAVPVLTGASAGSTGVTPLATSSASDLTIGYLAGLALADAVNPCALAVLLVLLTTILTRHPEQRDQTLWAGLAFAAAVFASYAVLGALLIAGLKSTTDVVSALQFERLRQVFGLFAIVMGLLNFKDWISHGAGGFVLEVPRSWRPSMQRYLTDPLWRFRSVVIGSFLAGVSVTLFLLPCTAGPYLVAGGLLAPYPWSTSLPLLAAYNLVFVLPMVAITLVVYGGFATVDEIGDWREENVERLHFVAGVILFALGVALVAGIV</sequence>
<reference evidence="2 3" key="1">
    <citation type="submission" date="2020-11" db="EMBL/GenBank/DDBJ databases">
        <title>Carbohydrate-dependent, anaerobic sulfur respiration: A novel catabolism in halophilic archaea.</title>
        <authorList>
            <person name="Sorokin D.Y."/>
            <person name="Messina E."/>
            <person name="Smedile F."/>
            <person name="La Cono V."/>
            <person name="Hallsworth J.E."/>
            <person name="Yakimov M.M."/>
        </authorList>
    </citation>
    <scope>NUCLEOTIDE SEQUENCE [LARGE SCALE GENOMIC DNA]</scope>
    <source>
        <strain evidence="2 3">HSR-Est</strain>
    </source>
</reference>
<feature type="transmembrane region" description="Helical" evidence="1">
    <location>
        <begin position="127"/>
        <end position="153"/>
    </location>
</feature>
<dbReference type="InterPro" id="IPR021315">
    <property type="entry name" value="Gap/Sap"/>
</dbReference>
<dbReference type="Pfam" id="PF11139">
    <property type="entry name" value="SfLAP"/>
    <property type="match status" value="1"/>
</dbReference>
<accession>A0A897NTQ3</accession>
<organism evidence="2 3">
    <name type="scientific">Halapricum desulfuricans</name>
    <dbReference type="NCBI Taxonomy" id="2841257"/>
    <lineage>
        <taxon>Archaea</taxon>
        <taxon>Methanobacteriati</taxon>
        <taxon>Methanobacteriota</taxon>
        <taxon>Stenosarchaea group</taxon>
        <taxon>Halobacteria</taxon>
        <taxon>Halobacteriales</taxon>
        <taxon>Haloarculaceae</taxon>
        <taxon>Halapricum</taxon>
    </lineage>
</organism>
<feature type="transmembrane region" description="Helical" evidence="1">
    <location>
        <begin position="84"/>
        <end position="107"/>
    </location>
</feature>
<keyword evidence="1" id="KW-0812">Transmembrane</keyword>
<gene>
    <name evidence="2" type="primary">ccdA</name>
    <name evidence="2" type="ORF">HSEST_2689</name>
</gene>
<evidence type="ECO:0000313" key="2">
    <source>
        <dbReference type="EMBL" id="QSG16198.1"/>
    </source>
</evidence>
<evidence type="ECO:0000313" key="3">
    <source>
        <dbReference type="Proteomes" id="UP000663292"/>
    </source>
</evidence>
<keyword evidence="3" id="KW-1185">Reference proteome</keyword>
<keyword evidence="1" id="KW-1133">Transmembrane helix</keyword>
<feature type="transmembrane region" description="Helical" evidence="1">
    <location>
        <begin position="258"/>
        <end position="277"/>
    </location>
</feature>
<evidence type="ECO:0000256" key="1">
    <source>
        <dbReference type="SAM" id="Phobius"/>
    </source>
</evidence>
<protein>
    <submittedName>
        <fullName evidence="2">Cytochrome c biogenesis protein</fullName>
    </submittedName>
</protein>
<name>A0A897NTQ3_9EURY</name>
<feature type="transmembrane region" description="Helical" evidence="1">
    <location>
        <begin position="174"/>
        <end position="200"/>
    </location>
</feature>
<keyword evidence="1" id="KW-0472">Membrane</keyword>
<proteinExistence type="predicted"/>